<dbReference type="InterPro" id="IPR009010">
    <property type="entry name" value="Asp_de-COase-like_dom_sf"/>
</dbReference>
<keyword evidence="13" id="KW-0472">Membrane</keyword>
<dbReference type="InterPro" id="IPR029067">
    <property type="entry name" value="CDC48_domain_2-like_sf"/>
</dbReference>
<dbReference type="Proteomes" id="UP000301737">
    <property type="component" value="Unassembled WGS sequence"/>
</dbReference>
<evidence type="ECO:0000256" key="1">
    <source>
        <dbReference type="ARBA" id="ARBA00004370"/>
    </source>
</evidence>
<evidence type="ECO:0000256" key="12">
    <source>
        <dbReference type="ARBA" id="ARBA00022927"/>
    </source>
</evidence>
<dbReference type="GO" id="GO:0004798">
    <property type="term" value="F:dTMP kinase activity"/>
    <property type="evidence" value="ECO:0007669"/>
    <property type="project" value="UniProtKB-EC"/>
</dbReference>
<keyword evidence="4" id="KW-0813">Transport</keyword>
<evidence type="ECO:0000256" key="3">
    <source>
        <dbReference type="ARBA" id="ARBA00012980"/>
    </source>
</evidence>
<dbReference type="Pfam" id="PF09262">
    <property type="entry name" value="PEX-1N"/>
    <property type="match status" value="1"/>
</dbReference>
<dbReference type="GO" id="GO:0005524">
    <property type="term" value="F:ATP binding"/>
    <property type="evidence" value="ECO:0007669"/>
    <property type="project" value="UniProtKB-KW"/>
</dbReference>
<keyword evidence="5" id="KW-0962">Peroxisome biogenesis</keyword>
<sequence length="1280" mass="144574">MVRGLLILVEGLDRTGKSTQVSILLDKLKPNAELVKFPERTTPIGQLINKYLVDQSFQLPDQSIHLLFSANRWELFQSLQNTLLSGKHVIMDRYVYSGIAYSLAKDINGMDFDWCLQSDKGLIKPDLLFFLSNEDWADTSSREGFGQERYESLAFQDKVKDQFYYVLERLENYPEGTNDNRLQVLNVTNQSIDQVSATIWEIVTRKLERSPPSQENWSRLKHITRDIPLMTASKPGELHFSSLRIVSANDIRGNFVRLPKSIVQLLESTDISIQEFGISILRGDEQILHAGWDGYESQAYDNGQPTVDINPILANEFGLATGSLVDLNIYKYGPKQTATEVHVEPESSDDWEIIENNSIFFQDEILHQTRIVTVKEVLICYIDNMVSKFRINKIFPENLKSARINTGSLIVIAPKENRDRHPTENVKTKELNKPVETVTVLKRTILTTDCTKLQGMQAMVNPNELETNHALISILYNSLNMRHRQALKKVSGKYANKIACGITIDNTVPSGHIKLSPLMWDCLCTTPKNGIKLKVEFFIGQNFANHSPNDVKVLVKPLVNEEEVAKRDKNRTLHLPCPQSGPSQTILDLMGQLQTAILTHKMIFIHEKVIVELIESDGKHPMIINFSENSIGNNWQYLASEEVKLPLNELSFELEGNNFVKKAIRLDSLVTTKLIEKLDDFLTSPIMPSSCAMLEGGSGMGKTTLLQQLTKKLILEHGKYVKYVDCDSLLESSNLTRMKQFLQDCCSLCYWHSPSILLLDNASMLFPSVKSEDPQQQEQLQKGGSTSTKLAMNLINDIQRISKKNSESVRVIICDKNKHRLNSSFFDKHFISEIFKIKALDTDGRTEMVQFFLKKLSTELAADIKFRDIALETEGYSPLDIKLLVEKMFYNLKIRQSQQNFERFLDRTLFQETLKDFIPSSLQGVKLTKNTGIKWDDIGALKAPKRLLLETLEWPVKYAPIFVNCPLQLRSGVLLYGYPGCGKTLLASAVAQQCDLNFITVKGPEILDKYIGASEQNVRELFERAQSVKPCILFFDEFDSIAPKRGHDSTGVTDRIVNQLLTQMDGVEGLDGVYVLAATSRPDLIDPALLRPGRIDKSVLCDIPNLEDRHDILKAITSKLSISEGTDLQTVAQHTEGLTGADLQGLCYNAYLKAVHRELSKQESRSQETNQPHDKDSTRDITHFVINGGDPSTLLQNVRLSLSKMENDSHHGKETANQQLPKLNISLEDLLHASKETKSSISTNELNKLRTIYSRFQDNRDGQMPDGENSVGTGTRTSLA</sequence>
<dbReference type="CDD" id="cd01672">
    <property type="entry name" value="TMPK"/>
    <property type="match status" value="1"/>
</dbReference>
<comment type="similarity">
    <text evidence="2">Belongs to the AAA ATPase family.</text>
</comment>
<name>A0A4C2E6T9_9SACH</name>
<dbReference type="InterPro" id="IPR039430">
    <property type="entry name" value="Thymidylate_kin-like_dom"/>
</dbReference>
<dbReference type="Gene3D" id="3.10.330.10">
    <property type="match status" value="1"/>
</dbReference>
<dbReference type="OrthoDB" id="2187at2759"/>
<evidence type="ECO:0000313" key="20">
    <source>
        <dbReference type="Proteomes" id="UP000301737"/>
    </source>
</evidence>
<dbReference type="PANTHER" id="PTHR23077">
    <property type="entry name" value="AAA-FAMILY ATPASE"/>
    <property type="match status" value="1"/>
</dbReference>
<evidence type="ECO:0000256" key="10">
    <source>
        <dbReference type="ARBA" id="ARBA00022801"/>
    </source>
</evidence>
<dbReference type="Pfam" id="PF00004">
    <property type="entry name" value="AAA"/>
    <property type="match status" value="1"/>
</dbReference>
<evidence type="ECO:0000313" key="19">
    <source>
        <dbReference type="EMBL" id="GCE99493.1"/>
    </source>
</evidence>
<dbReference type="GO" id="GO:0016558">
    <property type="term" value="P:protein import into peroxisome matrix"/>
    <property type="evidence" value="ECO:0007669"/>
    <property type="project" value="TreeGrafter"/>
</dbReference>
<dbReference type="Pfam" id="PF17862">
    <property type="entry name" value="AAA_lid_3"/>
    <property type="match status" value="1"/>
</dbReference>
<dbReference type="GO" id="GO:0005778">
    <property type="term" value="C:peroxisomal membrane"/>
    <property type="evidence" value="ECO:0007669"/>
    <property type="project" value="TreeGrafter"/>
</dbReference>
<dbReference type="PANTHER" id="PTHR23077:SF12">
    <property type="entry name" value="PEROXISOMAL ATPASE PEX1"/>
    <property type="match status" value="1"/>
</dbReference>
<evidence type="ECO:0000256" key="2">
    <source>
        <dbReference type="ARBA" id="ARBA00006914"/>
    </source>
</evidence>
<comment type="subcellular location">
    <subcellularLocation>
        <location evidence="1">Membrane</location>
    </subcellularLocation>
</comment>
<dbReference type="Pfam" id="PF02223">
    <property type="entry name" value="Thymidylate_kin"/>
    <property type="match status" value="1"/>
</dbReference>
<dbReference type="InterPro" id="IPR018094">
    <property type="entry name" value="Thymidylate_kinase"/>
</dbReference>
<keyword evidence="6" id="KW-0808">Transferase</keyword>
<evidence type="ECO:0000256" key="14">
    <source>
        <dbReference type="ARBA" id="ARBA00032509"/>
    </source>
</evidence>
<dbReference type="InterPro" id="IPR027417">
    <property type="entry name" value="P-loop_NTPase"/>
</dbReference>
<comment type="catalytic activity">
    <reaction evidence="16">
        <text>ATP + H2O = ADP + phosphate + H(+)</text>
        <dbReference type="Rhea" id="RHEA:13065"/>
        <dbReference type="ChEBI" id="CHEBI:15377"/>
        <dbReference type="ChEBI" id="CHEBI:15378"/>
        <dbReference type="ChEBI" id="CHEBI:30616"/>
        <dbReference type="ChEBI" id="CHEBI:43474"/>
        <dbReference type="ChEBI" id="CHEBI:456216"/>
    </reaction>
    <physiologicalReaction direction="left-to-right" evidence="16">
        <dbReference type="Rhea" id="RHEA:13066"/>
    </physiologicalReaction>
</comment>
<keyword evidence="20" id="KW-1185">Reference proteome</keyword>
<dbReference type="PROSITE" id="PS01331">
    <property type="entry name" value="THYMIDYLATE_KINASE"/>
    <property type="match status" value="1"/>
</dbReference>
<evidence type="ECO:0000256" key="17">
    <source>
        <dbReference type="SAM" id="MobiDB-lite"/>
    </source>
</evidence>
<feature type="domain" description="AAA+ ATPase" evidence="18">
    <location>
        <begin position="688"/>
        <end position="856"/>
    </location>
</feature>
<dbReference type="Gene3D" id="3.40.50.300">
    <property type="entry name" value="P-loop containing nucleotide triphosphate hydrolases"/>
    <property type="match status" value="3"/>
</dbReference>
<keyword evidence="11" id="KW-0067">ATP-binding</keyword>
<dbReference type="HAMAP" id="MF_00165">
    <property type="entry name" value="Thymidylate_kinase"/>
    <property type="match status" value="1"/>
</dbReference>
<evidence type="ECO:0000256" key="6">
    <source>
        <dbReference type="ARBA" id="ARBA00022679"/>
    </source>
</evidence>
<dbReference type="CDD" id="cd19526">
    <property type="entry name" value="RecA-like_PEX1_r2"/>
    <property type="match status" value="1"/>
</dbReference>
<evidence type="ECO:0000256" key="9">
    <source>
        <dbReference type="ARBA" id="ARBA00022777"/>
    </source>
</evidence>
<dbReference type="SUPFAM" id="SSF50692">
    <property type="entry name" value="ADC-like"/>
    <property type="match status" value="1"/>
</dbReference>
<dbReference type="EMBL" id="BIMX01000010">
    <property type="protein sequence ID" value="GCE99493.1"/>
    <property type="molecule type" value="Genomic_DNA"/>
</dbReference>
<evidence type="ECO:0000256" key="16">
    <source>
        <dbReference type="ARBA" id="ARBA00048778"/>
    </source>
</evidence>
<dbReference type="InterPro" id="IPR050168">
    <property type="entry name" value="AAA_ATPase_domain"/>
</dbReference>
<keyword evidence="10" id="KW-0378">Hydrolase</keyword>
<dbReference type="InterPro" id="IPR003593">
    <property type="entry name" value="AAA+_ATPase"/>
</dbReference>
<dbReference type="InterPro" id="IPR018095">
    <property type="entry name" value="Thymidylate_kin_CS"/>
</dbReference>
<proteinExistence type="inferred from homology"/>
<dbReference type="InterPro" id="IPR003959">
    <property type="entry name" value="ATPase_AAA_core"/>
</dbReference>
<dbReference type="Gene3D" id="1.10.8.60">
    <property type="match status" value="2"/>
</dbReference>
<protein>
    <recommendedName>
        <fullName evidence="15">Peroxisomal ATPase PEX1</fullName>
        <ecNumber evidence="3">2.7.4.9</ecNumber>
    </recommendedName>
    <alternativeName>
        <fullName evidence="14">Peroxin-1</fullName>
    </alternativeName>
</protein>
<dbReference type="GO" id="GO:0006233">
    <property type="term" value="P:dTDP biosynthetic process"/>
    <property type="evidence" value="ECO:0007669"/>
    <property type="project" value="InterPro"/>
</dbReference>
<dbReference type="AlphaFoldDB" id="A0A4C2E6T9"/>
<evidence type="ECO:0000256" key="15">
    <source>
        <dbReference type="ARBA" id="ARBA00034532"/>
    </source>
</evidence>
<keyword evidence="8" id="KW-0547">Nucleotide-binding</keyword>
<keyword evidence="7" id="KW-0545">Nucleotide biosynthesis</keyword>
<evidence type="ECO:0000256" key="7">
    <source>
        <dbReference type="ARBA" id="ARBA00022727"/>
    </source>
</evidence>
<accession>A0A4C2E6T9</accession>
<gene>
    <name evidence="19" type="primary">PEX1</name>
    <name evidence="19" type="ORF">ZYGM_003438</name>
</gene>
<feature type="compositionally biased region" description="Basic and acidic residues" evidence="17">
    <location>
        <begin position="1159"/>
        <end position="1182"/>
    </location>
</feature>
<evidence type="ECO:0000256" key="11">
    <source>
        <dbReference type="ARBA" id="ARBA00022840"/>
    </source>
</evidence>
<evidence type="ECO:0000256" key="13">
    <source>
        <dbReference type="ARBA" id="ARBA00023136"/>
    </source>
</evidence>
<dbReference type="SUPFAM" id="SSF52540">
    <property type="entry name" value="P-loop containing nucleoside triphosphate hydrolases"/>
    <property type="match status" value="3"/>
</dbReference>
<dbReference type="GO" id="GO:0016887">
    <property type="term" value="F:ATP hydrolysis activity"/>
    <property type="evidence" value="ECO:0007669"/>
    <property type="project" value="InterPro"/>
</dbReference>
<feature type="region of interest" description="Disordered" evidence="17">
    <location>
        <begin position="1256"/>
        <end position="1280"/>
    </location>
</feature>
<keyword evidence="9" id="KW-0418">Kinase</keyword>
<dbReference type="InterPro" id="IPR015342">
    <property type="entry name" value="PEX1-N_C-lobe"/>
</dbReference>
<dbReference type="InterPro" id="IPR003960">
    <property type="entry name" value="ATPase_AAA_CS"/>
</dbReference>
<evidence type="ECO:0000256" key="4">
    <source>
        <dbReference type="ARBA" id="ARBA00022448"/>
    </source>
</evidence>
<feature type="domain" description="AAA+ ATPase" evidence="18">
    <location>
        <begin position="969"/>
        <end position="1105"/>
    </location>
</feature>
<dbReference type="SMART" id="SM00382">
    <property type="entry name" value="AAA"/>
    <property type="match status" value="2"/>
</dbReference>
<organism evidence="19 20">
    <name type="scientific">Zygosaccharomyces mellis</name>
    <dbReference type="NCBI Taxonomy" id="42258"/>
    <lineage>
        <taxon>Eukaryota</taxon>
        <taxon>Fungi</taxon>
        <taxon>Dikarya</taxon>
        <taxon>Ascomycota</taxon>
        <taxon>Saccharomycotina</taxon>
        <taxon>Saccharomycetes</taxon>
        <taxon>Saccharomycetales</taxon>
        <taxon>Saccharomycetaceae</taxon>
        <taxon>Zygosaccharomyces</taxon>
    </lineage>
</organism>
<dbReference type="SUPFAM" id="SSF54585">
    <property type="entry name" value="Cdc48 domain 2-like"/>
    <property type="match status" value="1"/>
</dbReference>
<feature type="compositionally biased region" description="Polar residues" evidence="17">
    <location>
        <begin position="1270"/>
        <end position="1280"/>
    </location>
</feature>
<dbReference type="InterPro" id="IPR041569">
    <property type="entry name" value="AAA_lid_3"/>
</dbReference>
<evidence type="ECO:0000256" key="8">
    <source>
        <dbReference type="ARBA" id="ARBA00022741"/>
    </source>
</evidence>
<dbReference type="EC" id="2.7.4.9" evidence="3"/>
<comment type="caution">
    <text evidence="19">The sequence shown here is derived from an EMBL/GenBank/DDBJ whole genome shotgun (WGS) entry which is preliminary data.</text>
</comment>
<dbReference type="PROSITE" id="PS00674">
    <property type="entry name" value="AAA"/>
    <property type="match status" value="1"/>
</dbReference>
<dbReference type="FunFam" id="3.40.50.300:FF:000149">
    <property type="entry name" value="Nuclear valosin-containing protein-like"/>
    <property type="match status" value="1"/>
</dbReference>
<reference evidence="19 20" key="1">
    <citation type="submission" date="2019-01" db="EMBL/GenBank/DDBJ databases">
        <title>Draft Genome Sequencing of Zygosaccharomyces mellis Ca-7.</title>
        <authorList>
            <person name="Shiwa Y."/>
            <person name="Kanesaki Y."/>
            <person name="Ishige T."/>
            <person name="Mura K."/>
            <person name="Hori T."/>
            <person name="Tamura T."/>
        </authorList>
    </citation>
    <scope>NUCLEOTIDE SEQUENCE [LARGE SCALE GENOMIC DNA]</scope>
    <source>
        <strain evidence="19 20">Ca-7</strain>
    </source>
</reference>
<evidence type="ECO:0000259" key="18">
    <source>
        <dbReference type="SMART" id="SM00382"/>
    </source>
</evidence>
<dbReference type="GO" id="GO:0005829">
    <property type="term" value="C:cytosol"/>
    <property type="evidence" value="ECO:0007669"/>
    <property type="project" value="TreeGrafter"/>
</dbReference>
<dbReference type="NCBIfam" id="TIGR00041">
    <property type="entry name" value="DTMP_kinase"/>
    <property type="match status" value="1"/>
</dbReference>
<evidence type="ECO:0000256" key="5">
    <source>
        <dbReference type="ARBA" id="ARBA00022593"/>
    </source>
</evidence>
<keyword evidence="12" id="KW-0653">Protein transport</keyword>
<feature type="region of interest" description="Disordered" evidence="17">
    <location>
        <begin position="1159"/>
        <end position="1192"/>
    </location>
</feature>